<dbReference type="AlphaFoldDB" id="A0A2U0SJ11"/>
<dbReference type="PANTHER" id="PTHR32552">
    <property type="entry name" value="FERRICHROME IRON RECEPTOR-RELATED"/>
    <property type="match status" value="1"/>
</dbReference>
<dbReference type="SUPFAM" id="SSF56935">
    <property type="entry name" value="Porins"/>
    <property type="match status" value="1"/>
</dbReference>
<dbReference type="Gene3D" id="2.40.170.20">
    <property type="entry name" value="TonB-dependent receptor, beta-barrel domain"/>
    <property type="match status" value="1"/>
</dbReference>
<gene>
    <name evidence="16" type="ORF">DD559_03925</name>
</gene>
<dbReference type="Pfam" id="PF07715">
    <property type="entry name" value="Plug"/>
    <property type="match status" value="1"/>
</dbReference>
<evidence type="ECO:0000256" key="1">
    <source>
        <dbReference type="ARBA" id="ARBA00004571"/>
    </source>
</evidence>
<comment type="caution">
    <text evidence="16">The sequence shown here is derived from an EMBL/GenBank/DDBJ whole genome shotgun (WGS) entry which is preliminary data.</text>
</comment>
<evidence type="ECO:0000256" key="7">
    <source>
        <dbReference type="ARBA" id="ARBA00023065"/>
    </source>
</evidence>
<keyword evidence="3 11" id="KW-1134">Transmembrane beta strand</keyword>
<keyword evidence="17" id="KW-1185">Reference proteome</keyword>
<evidence type="ECO:0000256" key="6">
    <source>
        <dbReference type="ARBA" id="ARBA00023004"/>
    </source>
</evidence>
<name>A0A2U0SJ11_9SPHN</name>
<evidence type="ECO:0000256" key="5">
    <source>
        <dbReference type="ARBA" id="ARBA00022692"/>
    </source>
</evidence>
<comment type="similarity">
    <text evidence="11 12">Belongs to the TonB-dependent receptor family.</text>
</comment>
<keyword evidence="10 11" id="KW-0998">Cell outer membrane</keyword>
<reference evidence="16 17" key="1">
    <citation type="submission" date="2018-05" db="EMBL/GenBank/DDBJ databases">
        <title>Description of Sphingomonas pokkalii sp nov, isolated from the rhizosphere of saline tolerant pokkali rice and its draft genome analysis.</title>
        <authorList>
            <person name="Menon R."/>
            <person name="Kumari S."/>
            <person name="Rameshkumar N."/>
        </authorList>
    </citation>
    <scope>NUCLEOTIDE SEQUENCE [LARGE SCALE GENOMIC DNA]</scope>
    <source>
        <strain evidence="16 17">L3B27</strain>
    </source>
</reference>
<dbReference type="InterPro" id="IPR036942">
    <property type="entry name" value="Beta-barrel_TonB_sf"/>
</dbReference>
<comment type="subcellular location">
    <subcellularLocation>
        <location evidence="1 11">Cell outer membrane</location>
        <topology evidence="1 11">Multi-pass membrane protein</topology>
    </subcellularLocation>
</comment>
<dbReference type="Pfam" id="PF00593">
    <property type="entry name" value="TonB_dep_Rec_b-barrel"/>
    <property type="match status" value="1"/>
</dbReference>
<evidence type="ECO:0000256" key="4">
    <source>
        <dbReference type="ARBA" id="ARBA00022496"/>
    </source>
</evidence>
<dbReference type="EMBL" id="QENQ01000001">
    <property type="protein sequence ID" value="PVX31319.1"/>
    <property type="molecule type" value="Genomic_DNA"/>
</dbReference>
<sequence>MRRAWRRTSSILAMSIGGMINPALSQDRSEVREQNAPAESAAPPAADQQGLQEIIVTAQRKAENLQRAGIPVAVVTGEQLVSRGLTSSNELGNSVPSLAAQPQGGANTVFFLRGVGNFTVNGYSDPAVAFNYDGVYLGRATSTSGVFYDLERVEVLKGPQGTLYGRNATAGAINVLPTRPRLGENSGFITASYGNYGALNVQGAVNIAMGEHGAMRVAGNIVQREGYQTDGTSDEKTQALRVQFLSELTPDLTVRVGGDFSHSGGKGPGSTYAGRIAFNGTSNLFVPSGLSKDSGLFSPEAQAYRQTLFSGLAGRTLVPLDVQPYLDNDYYGANAEISLRTGAGTLTVIPAWRYSKLDNRFAVPAFYGNVAETDEQKSLEVRFSGDRVGIFDYMLGAYYFDESIAATYLFAQQALNAYQQFTSDTKSYAGFGRITTNFTDRLRLIGGLRYTKDDKDFNGRADVFLVRCTVVAQGRPSCPTAPLLPSTGRYQDLSAPFPTVPDNQARPIGTTGALLIHAVTPVNTTLSNDRFTYHLGAEFDVGPHSLLYANYETGYRSGGFALSAGYETFQPEFIDAYTIGMKNRFFDNRLQLNLEAFLWKYRNQQVNHTGIDRNGNQGQFTENVGKSTNKGIEVEAQFLATPNTLLSVNVQYLDAKYDNFVYREPIGATPPNTGCPYRPSATAGLYDIDCSGRSAYQSPKWTMNLGGQQTVPLGDYKVVLSADTQYRSSRVVGFEYMPNQLVGSTWVSNAQLAFAAADDRWSIAAFVRNIEDERYQASAQIYGAGSAALAVYSPPRTYGVRVSSKF</sequence>
<keyword evidence="2 11" id="KW-0813">Transport</keyword>
<feature type="domain" description="TonB-dependent receptor plug" evidence="15">
    <location>
        <begin position="66"/>
        <end position="172"/>
    </location>
</feature>
<dbReference type="InterPro" id="IPR012910">
    <property type="entry name" value="Plug_dom"/>
</dbReference>
<dbReference type="OrthoDB" id="7614057at2"/>
<evidence type="ECO:0000256" key="2">
    <source>
        <dbReference type="ARBA" id="ARBA00022448"/>
    </source>
</evidence>
<keyword evidence="9 11" id="KW-0472">Membrane</keyword>
<dbReference type="GO" id="GO:0006826">
    <property type="term" value="P:iron ion transport"/>
    <property type="evidence" value="ECO:0007669"/>
    <property type="project" value="UniProtKB-KW"/>
</dbReference>
<dbReference type="PROSITE" id="PS52016">
    <property type="entry name" value="TONB_DEPENDENT_REC_3"/>
    <property type="match status" value="1"/>
</dbReference>
<evidence type="ECO:0000256" key="3">
    <source>
        <dbReference type="ARBA" id="ARBA00022452"/>
    </source>
</evidence>
<evidence type="ECO:0000259" key="14">
    <source>
        <dbReference type="Pfam" id="PF00593"/>
    </source>
</evidence>
<feature type="domain" description="TonB-dependent receptor-like beta-barrel" evidence="14">
    <location>
        <begin position="326"/>
        <end position="770"/>
    </location>
</feature>
<keyword evidence="7" id="KW-0406">Ion transport</keyword>
<proteinExistence type="inferred from homology"/>
<protein>
    <submittedName>
        <fullName evidence="16">TonB-dependent receptor</fullName>
    </submittedName>
</protein>
<evidence type="ECO:0000256" key="9">
    <source>
        <dbReference type="ARBA" id="ARBA00023136"/>
    </source>
</evidence>
<keyword evidence="4" id="KW-0410">Iron transport</keyword>
<feature type="region of interest" description="Disordered" evidence="13">
    <location>
        <begin position="26"/>
        <end position="49"/>
    </location>
</feature>
<keyword evidence="5 11" id="KW-0812">Transmembrane</keyword>
<evidence type="ECO:0000256" key="12">
    <source>
        <dbReference type="RuleBase" id="RU003357"/>
    </source>
</evidence>
<evidence type="ECO:0000256" key="11">
    <source>
        <dbReference type="PROSITE-ProRule" id="PRU01360"/>
    </source>
</evidence>
<feature type="compositionally biased region" description="Low complexity" evidence="13">
    <location>
        <begin position="36"/>
        <end position="46"/>
    </location>
</feature>
<keyword evidence="8 12" id="KW-0798">TonB box</keyword>
<keyword evidence="16" id="KW-0675">Receptor</keyword>
<evidence type="ECO:0000313" key="17">
    <source>
        <dbReference type="Proteomes" id="UP000245890"/>
    </source>
</evidence>
<evidence type="ECO:0000256" key="13">
    <source>
        <dbReference type="SAM" id="MobiDB-lite"/>
    </source>
</evidence>
<evidence type="ECO:0000256" key="8">
    <source>
        <dbReference type="ARBA" id="ARBA00023077"/>
    </source>
</evidence>
<dbReference type="PANTHER" id="PTHR32552:SF81">
    <property type="entry name" value="TONB-DEPENDENT OUTER MEMBRANE RECEPTOR"/>
    <property type="match status" value="1"/>
</dbReference>
<dbReference type="Proteomes" id="UP000245890">
    <property type="component" value="Unassembled WGS sequence"/>
</dbReference>
<dbReference type="InterPro" id="IPR039426">
    <property type="entry name" value="TonB-dep_rcpt-like"/>
</dbReference>
<evidence type="ECO:0000256" key="10">
    <source>
        <dbReference type="ARBA" id="ARBA00023237"/>
    </source>
</evidence>
<dbReference type="InterPro" id="IPR000531">
    <property type="entry name" value="Beta-barrel_TonB"/>
</dbReference>
<organism evidence="16 17">
    <name type="scientific">Sphingomonas pokkalii</name>
    <dbReference type="NCBI Taxonomy" id="2175090"/>
    <lineage>
        <taxon>Bacteria</taxon>
        <taxon>Pseudomonadati</taxon>
        <taxon>Pseudomonadota</taxon>
        <taxon>Alphaproteobacteria</taxon>
        <taxon>Sphingomonadales</taxon>
        <taxon>Sphingomonadaceae</taxon>
        <taxon>Sphingomonas</taxon>
    </lineage>
</organism>
<accession>A0A2U0SJ11</accession>
<dbReference type="GO" id="GO:0009279">
    <property type="term" value="C:cell outer membrane"/>
    <property type="evidence" value="ECO:0007669"/>
    <property type="project" value="UniProtKB-SubCell"/>
</dbReference>
<keyword evidence="6" id="KW-0408">Iron</keyword>
<evidence type="ECO:0000259" key="15">
    <source>
        <dbReference type="Pfam" id="PF07715"/>
    </source>
</evidence>
<evidence type="ECO:0000313" key="16">
    <source>
        <dbReference type="EMBL" id="PVX31319.1"/>
    </source>
</evidence>